<evidence type="ECO:0000313" key="4">
    <source>
        <dbReference type="Proteomes" id="UP000005240"/>
    </source>
</evidence>
<dbReference type="EMBL" id="ADAS02000953">
    <property type="protein sequence ID" value="OAV86620.1"/>
    <property type="molecule type" value="Genomic_DNA"/>
</dbReference>
<feature type="region of interest" description="Disordered" evidence="1">
    <location>
        <begin position="1"/>
        <end position="65"/>
    </location>
</feature>
<sequence>LARTFKVKAQQEERTSSKTLTLAERLGPQTNSDLLDSITEATATHEPCSLSSPRPSGLIPPEQNQAPQIANSYPIVSCAWIAAHPTFNTFLSSSKTKKQQQSSP</sequence>
<reference evidence="2" key="2">
    <citation type="submission" date="2016-05" db="EMBL/GenBank/DDBJ databases">
        <title>Comparative analysis highlights variable genome content of wheat rusts and divergence of the mating loci.</title>
        <authorList>
            <person name="Cuomo C.A."/>
            <person name="Bakkeren G."/>
            <person name="Szabo L."/>
            <person name="Khalil H."/>
            <person name="Joly D."/>
            <person name="Goldberg J."/>
            <person name="Young S."/>
            <person name="Zeng Q."/>
            <person name="Fellers J."/>
        </authorList>
    </citation>
    <scope>NUCLEOTIDE SEQUENCE [LARGE SCALE GENOMIC DNA]</scope>
    <source>
        <strain evidence="2">1-1 BBBD Race 1</strain>
    </source>
</reference>
<dbReference type="VEuPathDB" id="FungiDB:PTTG_29807"/>
<accession>A0A180G1Y8</accession>
<name>A0A180G1Y8_PUCT1</name>
<protein>
    <submittedName>
        <fullName evidence="2 3">Uncharacterized protein</fullName>
    </submittedName>
</protein>
<reference evidence="2" key="1">
    <citation type="submission" date="2009-11" db="EMBL/GenBank/DDBJ databases">
        <authorList>
            <consortium name="The Broad Institute Genome Sequencing Platform"/>
            <person name="Ward D."/>
            <person name="Feldgarden M."/>
            <person name="Earl A."/>
            <person name="Young S.K."/>
            <person name="Zeng Q."/>
            <person name="Koehrsen M."/>
            <person name="Alvarado L."/>
            <person name="Berlin A."/>
            <person name="Bochicchio J."/>
            <person name="Borenstein D."/>
            <person name="Chapman S.B."/>
            <person name="Chen Z."/>
            <person name="Engels R."/>
            <person name="Freedman E."/>
            <person name="Gellesch M."/>
            <person name="Goldberg J."/>
            <person name="Griggs A."/>
            <person name="Gujja S."/>
            <person name="Heilman E."/>
            <person name="Heiman D."/>
            <person name="Hepburn T."/>
            <person name="Howarth C."/>
            <person name="Jen D."/>
            <person name="Larson L."/>
            <person name="Lewis B."/>
            <person name="Mehta T."/>
            <person name="Park D."/>
            <person name="Pearson M."/>
            <person name="Roberts A."/>
            <person name="Saif S."/>
            <person name="Shea T."/>
            <person name="Shenoy N."/>
            <person name="Sisk P."/>
            <person name="Stolte C."/>
            <person name="Sykes S."/>
            <person name="Thomson T."/>
            <person name="Walk T."/>
            <person name="White J."/>
            <person name="Yandava C."/>
            <person name="Izard J."/>
            <person name="Baranova O.V."/>
            <person name="Blanton J.M."/>
            <person name="Tanner A.C."/>
            <person name="Dewhirst F.E."/>
            <person name="Haas B."/>
            <person name="Nusbaum C."/>
            <person name="Birren B."/>
        </authorList>
    </citation>
    <scope>NUCLEOTIDE SEQUENCE [LARGE SCALE GENOMIC DNA]</scope>
    <source>
        <strain evidence="2">1-1 BBBD Race 1</strain>
    </source>
</reference>
<reference evidence="3 4" key="3">
    <citation type="journal article" date="2017" name="G3 (Bethesda)">
        <title>Comparative analysis highlights variable genome content of wheat rusts and divergence of the mating loci.</title>
        <authorList>
            <person name="Cuomo C.A."/>
            <person name="Bakkeren G."/>
            <person name="Khalil H.B."/>
            <person name="Panwar V."/>
            <person name="Joly D."/>
            <person name="Linning R."/>
            <person name="Sakthikumar S."/>
            <person name="Song X."/>
            <person name="Adiconis X."/>
            <person name="Fan L."/>
            <person name="Goldberg J.M."/>
            <person name="Levin J.Z."/>
            <person name="Young S."/>
            <person name="Zeng Q."/>
            <person name="Anikster Y."/>
            <person name="Bruce M."/>
            <person name="Wang M."/>
            <person name="Yin C."/>
            <person name="McCallum B."/>
            <person name="Szabo L.J."/>
            <person name="Hulbert S."/>
            <person name="Chen X."/>
            <person name="Fellers J.P."/>
        </authorList>
    </citation>
    <scope>NUCLEOTIDE SEQUENCE</scope>
    <source>
        <strain evidence="3">isolate 1-1 / race 1 (BBBD)</strain>
        <strain evidence="4">Isolate 1-1 / race 1 (BBBD)</strain>
    </source>
</reference>
<evidence type="ECO:0000313" key="2">
    <source>
        <dbReference type="EMBL" id="OAV86620.1"/>
    </source>
</evidence>
<reference evidence="3" key="4">
    <citation type="submission" date="2025-05" db="UniProtKB">
        <authorList>
            <consortium name="EnsemblFungi"/>
        </authorList>
    </citation>
    <scope>IDENTIFICATION</scope>
    <source>
        <strain evidence="3">isolate 1-1 / race 1 (BBBD)</strain>
    </source>
</reference>
<evidence type="ECO:0000256" key="1">
    <source>
        <dbReference type="SAM" id="MobiDB-lite"/>
    </source>
</evidence>
<organism evidence="2">
    <name type="scientific">Puccinia triticina (isolate 1-1 / race 1 (BBBD))</name>
    <name type="common">Brown leaf rust fungus</name>
    <dbReference type="NCBI Taxonomy" id="630390"/>
    <lineage>
        <taxon>Eukaryota</taxon>
        <taxon>Fungi</taxon>
        <taxon>Dikarya</taxon>
        <taxon>Basidiomycota</taxon>
        <taxon>Pucciniomycotina</taxon>
        <taxon>Pucciniomycetes</taxon>
        <taxon>Pucciniales</taxon>
        <taxon>Pucciniaceae</taxon>
        <taxon>Puccinia</taxon>
    </lineage>
</organism>
<dbReference type="AlphaFoldDB" id="A0A180G1Y8"/>
<gene>
    <name evidence="2" type="ORF">PTTG_29807</name>
</gene>
<feature type="compositionally biased region" description="Polar residues" evidence="1">
    <location>
        <begin position="28"/>
        <end position="42"/>
    </location>
</feature>
<dbReference type="EnsemblFungi" id="PTTG_29807-t43_1">
    <property type="protein sequence ID" value="PTTG_29807-t43_1-p1"/>
    <property type="gene ID" value="PTTG_29807"/>
</dbReference>
<proteinExistence type="predicted"/>
<dbReference type="Proteomes" id="UP000005240">
    <property type="component" value="Unassembled WGS sequence"/>
</dbReference>
<keyword evidence="4" id="KW-1185">Reference proteome</keyword>
<feature type="non-terminal residue" evidence="2">
    <location>
        <position position="1"/>
    </location>
</feature>
<evidence type="ECO:0000313" key="3">
    <source>
        <dbReference type="EnsemblFungi" id="PTTG_29807-t43_1-p1"/>
    </source>
</evidence>